<evidence type="ECO:0000313" key="2">
    <source>
        <dbReference type="EMBL" id="GIL50315.1"/>
    </source>
</evidence>
<evidence type="ECO:0000313" key="3">
    <source>
        <dbReference type="Proteomes" id="UP000747399"/>
    </source>
</evidence>
<proteinExistence type="predicted"/>
<evidence type="ECO:0000256" key="1">
    <source>
        <dbReference type="SAM" id="MobiDB-lite"/>
    </source>
</evidence>
<feature type="compositionally biased region" description="Low complexity" evidence="1">
    <location>
        <begin position="13"/>
        <end position="23"/>
    </location>
</feature>
<feature type="region of interest" description="Disordered" evidence="1">
    <location>
        <begin position="1"/>
        <end position="62"/>
    </location>
</feature>
<name>A0A8J4B2Y3_9CHLO</name>
<accession>A0A8J4B2Y3</accession>
<gene>
    <name evidence="2" type="ORF">Vafri_6523</name>
</gene>
<feature type="non-terminal residue" evidence="2">
    <location>
        <position position="111"/>
    </location>
</feature>
<keyword evidence="3" id="KW-1185">Reference proteome</keyword>
<dbReference type="AlphaFoldDB" id="A0A8J4B2Y3"/>
<comment type="caution">
    <text evidence="2">The sequence shown here is derived from an EMBL/GenBank/DDBJ whole genome shotgun (WGS) entry which is preliminary data.</text>
</comment>
<reference evidence="2" key="1">
    <citation type="journal article" date="2021" name="Proc. Natl. Acad. Sci. U.S.A.">
        <title>Three genomes in the algal genus Volvox reveal the fate of a haploid sex-determining region after a transition to homothallism.</title>
        <authorList>
            <person name="Yamamoto K."/>
            <person name="Hamaji T."/>
            <person name="Kawai-Toyooka H."/>
            <person name="Matsuzaki R."/>
            <person name="Takahashi F."/>
            <person name="Nishimura Y."/>
            <person name="Kawachi M."/>
            <person name="Noguchi H."/>
            <person name="Minakuchi Y."/>
            <person name="Umen J.G."/>
            <person name="Toyoda A."/>
            <person name="Nozaki H."/>
        </authorList>
    </citation>
    <scope>NUCLEOTIDE SEQUENCE</scope>
    <source>
        <strain evidence="2">NIES-3780</strain>
    </source>
</reference>
<sequence>MSYCAASPTGMMPSCGARSSPPSAASPPSPLQKAPSPPVVDRTTAPSPLLSMATPPPLPLASRRTAVLPSSDLTATLSLRGATSAALQPLPLALSPPPASAAAVAALAAPP</sequence>
<organism evidence="2 3">
    <name type="scientific">Volvox africanus</name>
    <dbReference type="NCBI Taxonomy" id="51714"/>
    <lineage>
        <taxon>Eukaryota</taxon>
        <taxon>Viridiplantae</taxon>
        <taxon>Chlorophyta</taxon>
        <taxon>core chlorophytes</taxon>
        <taxon>Chlorophyceae</taxon>
        <taxon>CS clade</taxon>
        <taxon>Chlamydomonadales</taxon>
        <taxon>Volvocaceae</taxon>
        <taxon>Volvox</taxon>
    </lineage>
</organism>
<feature type="compositionally biased region" description="Pro residues" evidence="1">
    <location>
        <begin position="24"/>
        <end position="38"/>
    </location>
</feature>
<dbReference type="EMBL" id="BNCO01000008">
    <property type="protein sequence ID" value="GIL50315.1"/>
    <property type="molecule type" value="Genomic_DNA"/>
</dbReference>
<dbReference type="Proteomes" id="UP000747399">
    <property type="component" value="Unassembled WGS sequence"/>
</dbReference>
<protein>
    <submittedName>
        <fullName evidence="2">Uncharacterized protein</fullName>
    </submittedName>
</protein>